<evidence type="ECO:0000256" key="1">
    <source>
        <dbReference type="ARBA" id="ARBA00023015"/>
    </source>
</evidence>
<dbReference type="PROSITE" id="PS50949">
    <property type="entry name" value="HTH_GNTR"/>
    <property type="match status" value="1"/>
</dbReference>
<reference evidence="5 6" key="1">
    <citation type="submission" date="2021-01" db="EMBL/GenBank/DDBJ databases">
        <title>Whole genome shotgun sequence of Catellatospora chokoriensis NBRC 107358.</title>
        <authorList>
            <person name="Komaki H."/>
            <person name="Tamura T."/>
        </authorList>
    </citation>
    <scope>NUCLEOTIDE SEQUENCE [LARGE SCALE GENOMIC DNA]</scope>
    <source>
        <strain evidence="5 6">NBRC 107358</strain>
    </source>
</reference>
<comment type="caution">
    <text evidence="5">The sequence shown here is derived from an EMBL/GenBank/DDBJ whole genome shotgun (WGS) entry which is preliminary data.</text>
</comment>
<name>A0A8J3K243_9ACTN</name>
<dbReference type="SUPFAM" id="SSF46785">
    <property type="entry name" value="Winged helix' DNA-binding domain"/>
    <property type="match status" value="1"/>
</dbReference>
<accession>A0A8J3K243</accession>
<feature type="domain" description="HTH gntR-type" evidence="4">
    <location>
        <begin position="4"/>
        <end position="72"/>
    </location>
</feature>
<organism evidence="5 6">
    <name type="scientific">Catellatospora chokoriensis</name>
    <dbReference type="NCBI Taxonomy" id="310353"/>
    <lineage>
        <taxon>Bacteria</taxon>
        <taxon>Bacillati</taxon>
        <taxon>Actinomycetota</taxon>
        <taxon>Actinomycetes</taxon>
        <taxon>Micromonosporales</taxon>
        <taxon>Micromonosporaceae</taxon>
        <taxon>Catellatospora</taxon>
    </lineage>
</organism>
<dbReference type="Proteomes" id="UP000619293">
    <property type="component" value="Unassembled WGS sequence"/>
</dbReference>
<dbReference type="InterPro" id="IPR000524">
    <property type="entry name" value="Tscrpt_reg_HTH_GntR"/>
</dbReference>
<evidence type="ECO:0000256" key="2">
    <source>
        <dbReference type="ARBA" id="ARBA00023125"/>
    </source>
</evidence>
<dbReference type="CDD" id="cd07377">
    <property type="entry name" value="WHTH_GntR"/>
    <property type="match status" value="1"/>
</dbReference>
<evidence type="ECO:0000256" key="3">
    <source>
        <dbReference type="ARBA" id="ARBA00023163"/>
    </source>
</evidence>
<evidence type="ECO:0000313" key="6">
    <source>
        <dbReference type="Proteomes" id="UP000619293"/>
    </source>
</evidence>
<dbReference type="SMART" id="SM00345">
    <property type="entry name" value="HTH_GNTR"/>
    <property type="match status" value="1"/>
</dbReference>
<keyword evidence="3" id="KW-0804">Transcription</keyword>
<evidence type="ECO:0000313" key="5">
    <source>
        <dbReference type="EMBL" id="GIF89325.1"/>
    </source>
</evidence>
<protein>
    <recommendedName>
        <fullName evidence="4">HTH gntR-type domain-containing protein</fullName>
    </recommendedName>
</protein>
<dbReference type="InterPro" id="IPR050679">
    <property type="entry name" value="Bact_HTH_transcr_reg"/>
</dbReference>
<evidence type="ECO:0000259" key="4">
    <source>
        <dbReference type="PROSITE" id="PS50949"/>
    </source>
</evidence>
<dbReference type="PANTHER" id="PTHR44846:SF1">
    <property type="entry name" value="MANNOSYL-D-GLYCERATE TRANSPORT_METABOLISM SYSTEM REPRESSOR MNGR-RELATED"/>
    <property type="match status" value="1"/>
</dbReference>
<keyword evidence="6" id="KW-1185">Reference proteome</keyword>
<dbReference type="GO" id="GO:0003677">
    <property type="term" value="F:DNA binding"/>
    <property type="evidence" value="ECO:0007669"/>
    <property type="project" value="UniProtKB-KW"/>
</dbReference>
<dbReference type="AlphaFoldDB" id="A0A8J3K243"/>
<gene>
    <name evidence="5" type="ORF">Cch02nite_27690</name>
</gene>
<dbReference type="GO" id="GO:0045892">
    <property type="term" value="P:negative regulation of DNA-templated transcription"/>
    <property type="evidence" value="ECO:0007669"/>
    <property type="project" value="TreeGrafter"/>
</dbReference>
<dbReference type="EMBL" id="BONG01000015">
    <property type="protein sequence ID" value="GIF89325.1"/>
    <property type="molecule type" value="Genomic_DNA"/>
</dbReference>
<dbReference type="InterPro" id="IPR036390">
    <property type="entry name" value="WH_DNA-bd_sf"/>
</dbReference>
<dbReference type="GO" id="GO:0003700">
    <property type="term" value="F:DNA-binding transcription factor activity"/>
    <property type="evidence" value="ECO:0007669"/>
    <property type="project" value="InterPro"/>
</dbReference>
<keyword evidence="2" id="KW-0238">DNA-binding</keyword>
<proteinExistence type="predicted"/>
<keyword evidence="1" id="KW-0805">Transcription regulation</keyword>
<dbReference type="PANTHER" id="PTHR44846">
    <property type="entry name" value="MANNOSYL-D-GLYCERATE TRANSPORT/METABOLISM SYSTEM REPRESSOR MNGR-RELATED"/>
    <property type="match status" value="1"/>
</dbReference>
<dbReference type="Pfam" id="PF00392">
    <property type="entry name" value="GntR"/>
    <property type="match status" value="1"/>
</dbReference>
<sequence>MPLPMSYLKIAEDLAARIKSGEYQPGQQLPSYNELATLYSVHFSTITRAIGVLRLQGVVIGVPGRGVFVPEE</sequence>
<dbReference type="Gene3D" id="1.10.10.10">
    <property type="entry name" value="Winged helix-like DNA-binding domain superfamily/Winged helix DNA-binding domain"/>
    <property type="match status" value="1"/>
</dbReference>
<dbReference type="InterPro" id="IPR036388">
    <property type="entry name" value="WH-like_DNA-bd_sf"/>
</dbReference>